<evidence type="ECO:0000313" key="2">
    <source>
        <dbReference type="EMBL" id="GFY07798.1"/>
    </source>
</evidence>
<proteinExistence type="predicted"/>
<evidence type="ECO:0000256" key="1">
    <source>
        <dbReference type="SAM" id="Phobius"/>
    </source>
</evidence>
<keyword evidence="1" id="KW-1133">Transmembrane helix</keyword>
<sequence>MVTRITWLQLRSGMTCFLTGWEVSLHLATASTFVMVLGMVGVGLLVLELHLVRGWRCSHSVKGCRGRTKDQTLQYFKAARVKKDVVILSTKEANLQLRDGKRYTAHLNALLE</sequence>
<dbReference type="EMBL" id="BMAU01021278">
    <property type="protein sequence ID" value="GFY07798.1"/>
    <property type="molecule type" value="Genomic_DNA"/>
</dbReference>
<name>A0A8X6SAH0_TRICX</name>
<keyword evidence="1" id="KW-0472">Membrane</keyword>
<evidence type="ECO:0000313" key="3">
    <source>
        <dbReference type="Proteomes" id="UP000887159"/>
    </source>
</evidence>
<dbReference type="Proteomes" id="UP000887159">
    <property type="component" value="Unassembled WGS sequence"/>
</dbReference>
<feature type="transmembrane region" description="Helical" evidence="1">
    <location>
        <begin position="27"/>
        <end position="47"/>
    </location>
</feature>
<keyword evidence="3" id="KW-1185">Reference proteome</keyword>
<dbReference type="AlphaFoldDB" id="A0A8X6SAH0"/>
<accession>A0A8X6SAH0</accession>
<protein>
    <submittedName>
        <fullName evidence="2">Uncharacterized protein</fullName>
    </submittedName>
</protein>
<organism evidence="2 3">
    <name type="scientific">Trichonephila clavipes</name>
    <name type="common">Golden silk orbweaver</name>
    <name type="synonym">Nephila clavipes</name>
    <dbReference type="NCBI Taxonomy" id="2585209"/>
    <lineage>
        <taxon>Eukaryota</taxon>
        <taxon>Metazoa</taxon>
        <taxon>Ecdysozoa</taxon>
        <taxon>Arthropoda</taxon>
        <taxon>Chelicerata</taxon>
        <taxon>Arachnida</taxon>
        <taxon>Araneae</taxon>
        <taxon>Araneomorphae</taxon>
        <taxon>Entelegynae</taxon>
        <taxon>Araneoidea</taxon>
        <taxon>Nephilidae</taxon>
        <taxon>Trichonephila</taxon>
    </lineage>
</organism>
<comment type="caution">
    <text evidence="2">The sequence shown here is derived from an EMBL/GenBank/DDBJ whole genome shotgun (WGS) entry which is preliminary data.</text>
</comment>
<gene>
    <name evidence="2" type="ORF">TNCV_4287341</name>
</gene>
<keyword evidence="1" id="KW-0812">Transmembrane</keyword>
<reference evidence="2" key="1">
    <citation type="submission" date="2020-08" db="EMBL/GenBank/DDBJ databases">
        <title>Multicomponent nature underlies the extraordinary mechanical properties of spider dragline silk.</title>
        <authorList>
            <person name="Kono N."/>
            <person name="Nakamura H."/>
            <person name="Mori M."/>
            <person name="Yoshida Y."/>
            <person name="Ohtoshi R."/>
            <person name="Malay A.D."/>
            <person name="Moran D.A.P."/>
            <person name="Tomita M."/>
            <person name="Numata K."/>
            <person name="Arakawa K."/>
        </authorList>
    </citation>
    <scope>NUCLEOTIDE SEQUENCE</scope>
</reference>